<dbReference type="Proteomes" id="UP000553888">
    <property type="component" value="Unassembled WGS sequence"/>
</dbReference>
<dbReference type="GO" id="GO:0016491">
    <property type="term" value="F:oxidoreductase activity"/>
    <property type="evidence" value="ECO:0007669"/>
    <property type="project" value="UniProtKB-KW"/>
</dbReference>
<sequence>MSDQSNLPVLVTGAAGYVGRHVVTALLDLGYDAVAVTRPGRADGVDPRARRVEADILAPGFEVSALLEQSGGAAAVIHLAWQDGFTHNAPSHIDNIPAHHRFLTGLAAAGVPRIAGLGTMHEVGYWEGAIDADTPTAPTSLYGIAKDALRRSTTLVIGDSAEYVWLRAYYILGDDRRNRSIFAKLLEAADEGKTEFPFTTGKSKYDFIDVAELGRQIAIASTTAGATGVINVSSGEPVSLADRVEQFIRDNELGITLQYGAFPDRPYDSPAVWGDATRIREILAAREH</sequence>
<protein>
    <submittedName>
        <fullName evidence="3">dTDP-6-deoxy-L-talose 4-dehydrogenase (NAD+)</fullName>
        <ecNumber evidence="3">1.1.1.339</ecNumber>
    </submittedName>
</protein>
<keyword evidence="3" id="KW-0560">Oxidoreductase</keyword>
<evidence type="ECO:0000313" key="3">
    <source>
        <dbReference type="EMBL" id="NYG98728.1"/>
    </source>
</evidence>
<comment type="caution">
    <text evidence="3">The sequence shown here is derived from an EMBL/GenBank/DDBJ whole genome shotgun (WGS) entry which is preliminary data.</text>
</comment>
<name>A0A852YI13_9MICO</name>
<dbReference type="PANTHER" id="PTHR43000">
    <property type="entry name" value="DTDP-D-GLUCOSE 4,6-DEHYDRATASE-RELATED"/>
    <property type="match status" value="1"/>
</dbReference>
<reference evidence="3 4" key="1">
    <citation type="submission" date="2020-07" db="EMBL/GenBank/DDBJ databases">
        <title>Sequencing the genomes of 1000 actinobacteria strains.</title>
        <authorList>
            <person name="Klenk H.-P."/>
        </authorList>
    </citation>
    <scope>NUCLEOTIDE SEQUENCE [LARGE SCALE GENOMIC DNA]</scope>
    <source>
        <strain evidence="3 4">DSM 23141</strain>
    </source>
</reference>
<dbReference type="EC" id="1.1.1.339" evidence="3"/>
<dbReference type="InterPro" id="IPR001509">
    <property type="entry name" value="Epimerase_deHydtase"/>
</dbReference>
<dbReference type="EMBL" id="JACBZY010000001">
    <property type="protein sequence ID" value="NYG98728.1"/>
    <property type="molecule type" value="Genomic_DNA"/>
</dbReference>
<accession>A0A852YI13</accession>
<dbReference type="Gene3D" id="3.90.25.10">
    <property type="entry name" value="UDP-galactose 4-epimerase, domain 1"/>
    <property type="match status" value="1"/>
</dbReference>
<proteinExistence type="inferred from homology"/>
<dbReference type="Pfam" id="PF01370">
    <property type="entry name" value="Epimerase"/>
    <property type="match status" value="1"/>
</dbReference>
<evidence type="ECO:0000313" key="4">
    <source>
        <dbReference type="Proteomes" id="UP000553888"/>
    </source>
</evidence>
<organism evidence="3 4">
    <name type="scientific">Schumannella luteola</name>
    <dbReference type="NCBI Taxonomy" id="472059"/>
    <lineage>
        <taxon>Bacteria</taxon>
        <taxon>Bacillati</taxon>
        <taxon>Actinomycetota</taxon>
        <taxon>Actinomycetes</taxon>
        <taxon>Micrococcales</taxon>
        <taxon>Microbacteriaceae</taxon>
        <taxon>Schumannella</taxon>
    </lineage>
</organism>
<dbReference type="AlphaFoldDB" id="A0A852YI13"/>
<feature type="domain" description="NAD-dependent epimerase/dehydratase" evidence="2">
    <location>
        <begin position="9"/>
        <end position="232"/>
    </location>
</feature>
<dbReference type="InterPro" id="IPR036291">
    <property type="entry name" value="NAD(P)-bd_dom_sf"/>
</dbReference>
<evidence type="ECO:0000259" key="2">
    <source>
        <dbReference type="Pfam" id="PF01370"/>
    </source>
</evidence>
<gene>
    <name evidence="3" type="ORF">BJ979_001354</name>
</gene>
<evidence type="ECO:0000256" key="1">
    <source>
        <dbReference type="ARBA" id="ARBA00007637"/>
    </source>
</evidence>
<dbReference type="Gene3D" id="3.40.50.720">
    <property type="entry name" value="NAD(P)-binding Rossmann-like Domain"/>
    <property type="match status" value="1"/>
</dbReference>
<dbReference type="RefSeq" id="WP_179566445.1">
    <property type="nucleotide sequence ID" value="NZ_JACBZY010000001.1"/>
</dbReference>
<keyword evidence="4" id="KW-1185">Reference proteome</keyword>
<dbReference type="SUPFAM" id="SSF51735">
    <property type="entry name" value="NAD(P)-binding Rossmann-fold domains"/>
    <property type="match status" value="1"/>
</dbReference>
<comment type="similarity">
    <text evidence="1">Belongs to the NAD(P)-dependent epimerase/dehydratase family.</text>
</comment>